<reference evidence="3" key="1">
    <citation type="journal article" date="2007" name="Nature">
        <title>The grapevine genome sequence suggests ancestral hexaploidization in major angiosperm phyla.</title>
        <authorList>
            <consortium name="The French-Italian Public Consortium for Grapevine Genome Characterization."/>
            <person name="Jaillon O."/>
            <person name="Aury J.-M."/>
            <person name="Noel B."/>
            <person name="Policriti A."/>
            <person name="Clepet C."/>
            <person name="Casagrande A."/>
            <person name="Choisne N."/>
            <person name="Aubourg S."/>
            <person name="Vitulo N."/>
            <person name="Jubin C."/>
            <person name="Vezzi A."/>
            <person name="Legeai F."/>
            <person name="Hugueney P."/>
            <person name="Dasilva C."/>
            <person name="Horner D."/>
            <person name="Mica E."/>
            <person name="Jublot D."/>
            <person name="Poulain J."/>
            <person name="Bruyere C."/>
            <person name="Billault A."/>
            <person name="Segurens B."/>
            <person name="Gouyvenoux M."/>
            <person name="Ugarte E."/>
            <person name="Cattonaro F."/>
            <person name="Anthouard V."/>
            <person name="Vico V."/>
            <person name="Del Fabbro C."/>
            <person name="Alaux M."/>
            <person name="Di Gaspero G."/>
            <person name="Dumas V."/>
            <person name="Felice N."/>
            <person name="Paillard S."/>
            <person name="Juman I."/>
            <person name="Moroldo M."/>
            <person name="Scalabrin S."/>
            <person name="Canaguier A."/>
            <person name="Le Clainche I."/>
            <person name="Malacrida G."/>
            <person name="Durand E."/>
            <person name="Pesole G."/>
            <person name="Laucou V."/>
            <person name="Chatelet P."/>
            <person name="Merdinoglu D."/>
            <person name="Delledonne M."/>
            <person name="Pezzotti M."/>
            <person name="Lecharny A."/>
            <person name="Scarpelli C."/>
            <person name="Artiguenave F."/>
            <person name="Pe M.E."/>
            <person name="Valle G."/>
            <person name="Morgante M."/>
            <person name="Caboche M."/>
            <person name="Adam-Blondon A.-F."/>
            <person name="Weissenbach J."/>
            <person name="Quetier F."/>
            <person name="Wincker P."/>
        </authorList>
    </citation>
    <scope>NUCLEOTIDE SEQUENCE [LARGE SCALE GENOMIC DNA]</scope>
    <source>
        <strain evidence="3">cv. Pinot noir / PN40024</strain>
    </source>
</reference>
<accession>F6I313</accession>
<dbReference type="InParanoid" id="F6I313"/>
<protein>
    <submittedName>
        <fullName evidence="2">Uncharacterized protein</fullName>
    </submittedName>
</protein>
<dbReference type="HOGENOM" id="CLU_3145539_0_0_1"/>
<evidence type="ECO:0000313" key="2">
    <source>
        <dbReference type="EMBL" id="CCB61330.1"/>
    </source>
</evidence>
<proteinExistence type="predicted"/>
<dbReference type="Proteomes" id="UP000009183">
    <property type="component" value="Chromosome 15"/>
</dbReference>
<evidence type="ECO:0000256" key="1">
    <source>
        <dbReference type="SAM" id="MobiDB-lite"/>
    </source>
</evidence>
<dbReference type="PaxDb" id="29760-VIT_15s0048g02040.t01"/>
<evidence type="ECO:0000313" key="3">
    <source>
        <dbReference type="Proteomes" id="UP000009183"/>
    </source>
</evidence>
<sequence>MRDARSNPHGSLRGVEPWPRVTPVRPGGRLDIWIMECSRESQGKQNSLV</sequence>
<gene>
    <name evidence="2" type="ordered locus">VIT_15s0048g02040</name>
</gene>
<dbReference type="AlphaFoldDB" id="F6I313"/>
<feature type="region of interest" description="Disordered" evidence="1">
    <location>
        <begin position="1"/>
        <end position="21"/>
    </location>
</feature>
<dbReference type="EMBL" id="FN596739">
    <property type="protein sequence ID" value="CCB61330.1"/>
    <property type="molecule type" value="Genomic_DNA"/>
</dbReference>
<organism evidence="2 3">
    <name type="scientific">Vitis vinifera</name>
    <name type="common">Grape</name>
    <dbReference type="NCBI Taxonomy" id="29760"/>
    <lineage>
        <taxon>Eukaryota</taxon>
        <taxon>Viridiplantae</taxon>
        <taxon>Streptophyta</taxon>
        <taxon>Embryophyta</taxon>
        <taxon>Tracheophyta</taxon>
        <taxon>Spermatophyta</taxon>
        <taxon>Magnoliopsida</taxon>
        <taxon>eudicotyledons</taxon>
        <taxon>Gunneridae</taxon>
        <taxon>Pentapetalae</taxon>
        <taxon>rosids</taxon>
        <taxon>Vitales</taxon>
        <taxon>Vitaceae</taxon>
        <taxon>Viteae</taxon>
        <taxon>Vitis</taxon>
    </lineage>
</organism>
<keyword evidence="3" id="KW-1185">Reference proteome</keyword>
<name>F6I313_VITVI</name>